<protein>
    <submittedName>
        <fullName evidence="1">Uncharacterized protein</fullName>
    </submittedName>
</protein>
<evidence type="ECO:0000313" key="1">
    <source>
        <dbReference type="EMBL" id="SER75717.1"/>
    </source>
</evidence>
<keyword evidence="2" id="KW-1185">Reference proteome</keyword>
<organism evidence="1 2">
    <name type="scientific">Flavobacterium frigoris</name>
    <dbReference type="NCBI Taxonomy" id="229204"/>
    <lineage>
        <taxon>Bacteria</taxon>
        <taxon>Pseudomonadati</taxon>
        <taxon>Bacteroidota</taxon>
        <taxon>Flavobacteriia</taxon>
        <taxon>Flavobacteriales</taxon>
        <taxon>Flavobacteriaceae</taxon>
        <taxon>Flavobacterium</taxon>
    </lineage>
</organism>
<sequence length="848" mass="95754">MSISSSSVPSNRTMDLYLFTLPLLVGSKKYKRLNNMILKKILLLVVLLLATTAAFSQSFNVEQVGKSKLINVSGGFSANSVFYSGNTAREPFTYFLNGNINLNIANLYNLPFSFSYSNLKFGYNKPVLINRLSIHPSYKWITAHIGDVSMSFSPYTLSGHQFSGVGIDLTPQGNFKVSAMYGRLLKSSEYDSTIPSLIPNYKRYGYGFKTAYALNKINLGLTFFKAKDVNTSLTNPIPFELGITPKENSAISFETSFNLYNKLQVVAEFANSSITEDTREAGSERSKGMASLFLNSNNSTKNYKAIKTQLIYPAGNGTLGLGYERIDPNYRTLGGYFFNNDLENITLNATQNLYNNKITLALNAGLQKDDLEDQKKSQSKRLVSSVNLGLKPNEKLNIDLSYSNFQSFTNSKNQFDYINQTSQFDNLDTLNYRQVTQNATFNLNYLLRNEKTQKRSMGINLSVQDAVNQQQGQTLQGGASTFYNSALSYLIGYPDRSLNIVGALNSTFSHLDASNNLILGPTLGVNKNFMDKKVSTSFSSSYNTSFSDGKKQTDVFNFRLSGNYLLQEKHNFNMAILSLFSKRTTGSSSDLTATLTYSYSFDKIKIKRLPKETLSRERDTLAAIIKINYNKITLEGTRESILQQLKTLQQNIKPIPPESSNKLDELLSIAQKTSNDKQFKEKVYDYLEALEANTNDAQHFNQSVTNVIQKLRKELQTKDKSIEHPYKLALAKVNSHPAHDIDKDSIQDKVGYRSYLKLLEHSKISGEKLLRHRWMLAEFTALSKMDETELELNEYLNSFKMQESDEAFKMISNKEKEIVLEDYLEQHLIPFYHALAIKNTIGKEASIR</sequence>
<dbReference type="EMBL" id="FOFZ01000024">
    <property type="protein sequence ID" value="SER75717.1"/>
    <property type="molecule type" value="Genomic_DNA"/>
</dbReference>
<gene>
    <name evidence="1" type="ORF">SAMN05444355_1242</name>
</gene>
<evidence type="ECO:0000313" key="2">
    <source>
        <dbReference type="Proteomes" id="UP000183658"/>
    </source>
</evidence>
<accession>A0A1H9RSV3</accession>
<proteinExistence type="predicted"/>
<name>A0A1H9RSV3_FLAFI</name>
<reference evidence="2" key="1">
    <citation type="submission" date="2016-10" db="EMBL/GenBank/DDBJ databases">
        <authorList>
            <person name="Varghese N."/>
            <person name="Submissions S."/>
        </authorList>
    </citation>
    <scope>NUCLEOTIDE SEQUENCE [LARGE SCALE GENOMIC DNA]</scope>
    <source>
        <strain evidence="2">DSM 15719</strain>
    </source>
</reference>
<dbReference type="Proteomes" id="UP000183658">
    <property type="component" value="Unassembled WGS sequence"/>
</dbReference>
<dbReference type="AlphaFoldDB" id="A0A1H9RSV3"/>